<name>A0A8S5SL69_9CAUD</name>
<evidence type="ECO:0000313" key="2">
    <source>
        <dbReference type="EMBL" id="DAF51314.1"/>
    </source>
</evidence>
<proteinExistence type="predicted"/>
<dbReference type="EMBL" id="BK032613">
    <property type="protein sequence ID" value="DAF51314.1"/>
    <property type="molecule type" value="Genomic_DNA"/>
</dbReference>
<organism evidence="2">
    <name type="scientific">Siphoviridae sp. ctRGj11</name>
    <dbReference type="NCBI Taxonomy" id="2827868"/>
    <lineage>
        <taxon>Viruses</taxon>
        <taxon>Duplodnaviria</taxon>
        <taxon>Heunggongvirae</taxon>
        <taxon>Uroviricota</taxon>
        <taxon>Caudoviricetes</taxon>
    </lineage>
</organism>
<evidence type="ECO:0000256" key="1">
    <source>
        <dbReference type="SAM" id="MobiDB-lite"/>
    </source>
</evidence>
<accession>A0A8S5SL69</accession>
<sequence>MRPSPTSPTPERQQSERNETMSTVAERVRLAFNAATGDSKPASSDWVASNPTHHLEVRNVLGSRRREAVAQVTAKDSLNVKYLAVRSQDWTSVGTMTHLLNDAERRAKALAALADALGSNGWHVYPIREELRDSGLTAVKDENKVKVYSNGDVSGYDDVAVRFARDAFEVALERVQAS</sequence>
<reference evidence="2" key="1">
    <citation type="journal article" date="2021" name="Proc. Natl. Acad. Sci. U.S.A.">
        <title>A Catalog of Tens of Thousands of Viruses from Human Metagenomes Reveals Hidden Associations with Chronic Diseases.</title>
        <authorList>
            <person name="Tisza M.J."/>
            <person name="Buck C.B."/>
        </authorList>
    </citation>
    <scope>NUCLEOTIDE SEQUENCE</scope>
    <source>
        <strain evidence="2">CtRGj11</strain>
    </source>
</reference>
<protein>
    <submittedName>
        <fullName evidence="2">Uncharacterized protein</fullName>
    </submittedName>
</protein>
<feature type="region of interest" description="Disordered" evidence="1">
    <location>
        <begin position="1"/>
        <end position="23"/>
    </location>
</feature>